<name>A0A8J3MRF9_9CHLR</name>
<protein>
    <recommendedName>
        <fullName evidence="3">Antibiotic biosynthesis monooxygenase</fullName>
    </recommendedName>
</protein>
<dbReference type="AlphaFoldDB" id="A0A8J3MRF9"/>
<keyword evidence="2" id="KW-1185">Reference proteome</keyword>
<reference evidence="1" key="1">
    <citation type="submission" date="2020-10" db="EMBL/GenBank/DDBJ databases">
        <title>Taxonomic study of unclassified bacteria belonging to the class Ktedonobacteria.</title>
        <authorList>
            <person name="Yabe S."/>
            <person name="Wang C.M."/>
            <person name="Zheng Y."/>
            <person name="Sakai Y."/>
            <person name="Cavaletti L."/>
            <person name="Monciardini P."/>
            <person name="Donadio S."/>
        </authorList>
    </citation>
    <scope>NUCLEOTIDE SEQUENCE</scope>
    <source>
        <strain evidence="1">SOSP1-1</strain>
    </source>
</reference>
<dbReference type="EMBL" id="BNJF01000001">
    <property type="protein sequence ID" value="GHO42215.1"/>
    <property type="molecule type" value="Genomic_DNA"/>
</dbReference>
<proteinExistence type="predicted"/>
<organism evidence="1 2">
    <name type="scientific">Ktedonospora formicarum</name>
    <dbReference type="NCBI Taxonomy" id="2778364"/>
    <lineage>
        <taxon>Bacteria</taxon>
        <taxon>Bacillati</taxon>
        <taxon>Chloroflexota</taxon>
        <taxon>Ktedonobacteria</taxon>
        <taxon>Ktedonobacterales</taxon>
        <taxon>Ktedonobacteraceae</taxon>
        <taxon>Ktedonospora</taxon>
    </lineage>
</organism>
<sequence>MKVAITHTKIKPGQRAAVDAAGKRVLEALERERPQGFLYAVCPLPDGETFVTLTATDDGVDNPLLAFPEYREFAANFKSWIAGPPTSEHLTADKSYRSF</sequence>
<accession>A0A8J3MRF9</accession>
<comment type="caution">
    <text evidence="1">The sequence shown here is derived from an EMBL/GenBank/DDBJ whole genome shotgun (WGS) entry which is preliminary data.</text>
</comment>
<dbReference type="RefSeq" id="WP_220191787.1">
    <property type="nucleotide sequence ID" value="NZ_BNJF01000001.1"/>
</dbReference>
<evidence type="ECO:0008006" key="3">
    <source>
        <dbReference type="Google" id="ProtNLM"/>
    </source>
</evidence>
<dbReference type="Proteomes" id="UP000612362">
    <property type="component" value="Unassembled WGS sequence"/>
</dbReference>
<evidence type="ECO:0000313" key="1">
    <source>
        <dbReference type="EMBL" id="GHO42215.1"/>
    </source>
</evidence>
<gene>
    <name evidence="1" type="ORF">KSX_03780</name>
</gene>
<evidence type="ECO:0000313" key="2">
    <source>
        <dbReference type="Proteomes" id="UP000612362"/>
    </source>
</evidence>